<dbReference type="PANTHER" id="PTHR11118:SF1">
    <property type="entry name" value="RNA-SPLICING LIGASE RTCB HOMOLOG"/>
    <property type="match status" value="1"/>
</dbReference>
<keyword evidence="6 10" id="KW-0342">GTP-binding</keyword>
<evidence type="ECO:0000256" key="3">
    <source>
        <dbReference type="ARBA" id="ARBA00022723"/>
    </source>
</evidence>
<dbReference type="EC" id="6.5.1.8" evidence="1"/>
<evidence type="ECO:0000313" key="12">
    <source>
        <dbReference type="EMBL" id="ARU56405.1"/>
    </source>
</evidence>
<keyword evidence="5" id="KW-0692">RNA repair</keyword>
<keyword evidence="13" id="KW-1185">Reference proteome</keyword>
<feature type="binding site" evidence="11">
    <location>
        <position position="252"/>
    </location>
    <ligand>
        <name>Mn(2+)</name>
        <dbReference type="ChEBI" id="CHEBI:29035"/>
        <label>2</label>
    </ligand>
</feature>
<dbReference type="InterPro" id="IPR036025">
    <property type="entry name" value="RtcB-like_sf"/>
</dbReference>
<keyword evidence="7 11" id="KW-0464">Manganese</keyword>
<dbReference type="InterPro" id="IPR017510">
    <property type="entry name" value="RtcB2"/>
</dbReference>
<dbReference type="SUPFAM" id="SSF103365">
    <property type="entry name" value="Hypothetical protein PH1602"/>
    <property type="match status" value="1"/>
</dbReference>
<evidence type="ECO:0000256" key="8">
    <source>
        <dbReference type="ARBA" id="ARBA00047746"/>
    </source>
</evidence>
<dbReference type="Gene3D" id="3.90.1860.10">
    <property type="entry name" value="tRNA-splicing ligase RtcB"/>
    <property type="match status" value="1"/>
</dbReference>
<evidence type="ECO:0000256" key="5">
    <source>
        <dbReference type="ARBA" id="ARBA00022800"/>
    </source>
</evidence>
<dbReference type="OrthoDB" id="9802323at2"/>
<dbReference type="KEGG" id="ome:OLMES_2342"/>
<keyword evidence="2" id="KW-0436">Ligase</keyword>
<dbReference type="RefSeq" id="WP_087461391.1">
    <property type="nucleotide sequence ID" value="NZ_CP021425.1"/>
</dbReference>
<dbReference type="Pfam" id="PF01139">
    <property type="entry name" value="RtcB"/>
    <property type="match status" value="2"/>
</dbReference>
<evidence type="ECO:0000256" key="6">
    <source>
        <dbReference type="ARBA" id="ARBA00023134"/>
    </source>
</evidence>
<evidence type="ECO:0000256" key="11">
    <source>
        <dbReference type="PIRSR" id="PIRSR601233-3"/>
    </source>
</evidence>
<feature type="binding site" evidence="11">
    <location>
        <position position="74"/>
    </location>
    <ligand>
        <name>Mn(2+)</name>
        <dbReference type="ChEBI" id="CHEBI:29035"/>
        <label>1</label>
    </ligand>
</feature>
<feature type="binding site" evidence="11">
    <location>
        <position position="150"/>
    </location>
    <ligand>
        <name>Mn(2+)</name>
        <dbReference type="ChEBI" id="CHEBI:29035"/>
        <label>1</label>
    </ligand>
</feature>
<dbReference type="GO" id="GO:0005525">
    <property type="term" value="F:GTP binding"/>
    <property type="evidence" value="ECO:0007669"/>
    <property type="project" value="UniProtKB-KW"/>
</dbReference>
<feature type="active site" description="GMP-histidine intermediate" evidence="9">
    <location>
        <position position="307"/>
    </location>
</feature>
<gene>
    <name evidence="12" type="ORF">OLMES_2342</name>
</gene>
<reference evidence="12 13" key="1">
    <citation type="submission" date="2017-05" db="EMBL/GenBank/DDBJ databases">
        <title>Genomic insights into alkan degradation activity of Oleiphilus messinensis.</title>
        <authorList>
            <person name="Kozyavkin S.A."/>
            <person name="Slesarev A.I."/>
            <person name="Golyshin P.N."/>
            <person name="Korzhenkov A."/>
            <person name="Golyshina O.N."/>
            <person name="Toshchakov S.V."/>
        </authorList>
    </citation>
    <scope>NUCLEOTIDE SEQUENCE [LARGE SCALE GENOMIC DNA]</scope>
    <source>
        <strain evidence="12 13">ME102</strain>
    </source>
</reference>
<evidence type="ECO:0000256" key="4">
    <source>
        <dbReference type="ARBA" id="ARBA00022741"/>
    </source>
</evidence>
<dbReference type="GO" id="GO:0042245">
    <property type="term" value="P:RNA repair"/>
    <property type="evidence" value="ECO:0007669"/>
    <property type="project" value="UniProtKB-KW"/>
</dbReference>
<sequence>MGEFIRTINTKTKLVASPDAWIEGKAIQQLEHVSTLEGMTEVAGLPDLHPGRGYPIGMACLSANKIYPALVGSDIGCGMSLWQADLPVHKVKLDKLEKRLRNTAHENQGFWSEQGTALLKELLISNPGESFTQTLQSAEKCFATIGSGNHFLEVQRVSKTVDQTITNDLGINSKDCLILVHSGSRGLGEAILRNHVELNGHRGLSTGSTEADQYIAQHNAALAWAEINRKLIAQRFASAQSVDVTRLLDVNHNFVESVTGNGSTGWLHRKGAAPADRGLVVIPGSRGDISYLVAPTNSHAALDSLAHGAGRKWLRTECAGRLEKRYSSKDLLRTAIGSRVICDNKALLYEEAPEAYKPIHKVIDDLVHAGLIHVVAELTPLMTYKSIRSGA</sequence>
<evidence type="ECO:0000256" key="9">
    <source>
        <dbReference type="PIRSR" id="PIRSR601233-1"/>
    </source>
</evidence>
<comment type="catalytic activity">
    <reaction evidence="8">
        <text>a 3'-end 3'-phospho-ribonucleotide-RNA + a 5'-end dephospho-ribonucleoside-RNA + GTP = a ribonucleotidyl-ribonucleotide-RNA + GMP + diphosphate</text>
        <dbReference type="Rhea" id="RHEA:68076"/>
        <dbReference type="Rhea" id="RHEA-COMP:10463"/>
        <dbReference type="Rhea" id="RHEA-COMP:13936"/>
        <dbReference type="Rhea" id="RHEA-COMP:17355"/>
        <dbReference type="ChEBI" id="CHEBI:33019"/>
        <dbReference type="ChEBI" id="CHEBI:37565"/>
        <dbReference type="ChEBI" id="CHEBI:58115"/>
        <dbReference type="ChEBI" id="CHEBI:83062"/>
        <dbReference type="ChEBI" id="CHEBI:138284"/>
        <dbReference type="ChEBI" id="CHEBI:173118"/>
        <dbReference type="EC" id="6.5.1.8"/>
    </reaction>
</comment>
<name>A0A1Y0IAA4_9GAMM</name>
<dbReference type="InterPro" id="IPR001233">
    <property type="entry name" value="RtcB"/>
</dbReference>
<protein>
    <recommendedName>
        <fullName evidence="1">3'-phosphate/5'-hydroxy nucleic acid ligase</fullName>
        <ecNumber evidence="1">6.5.1.8</ecNumber>
    </recommendedName>
</protein>
<evidence type="ECO:0000256" key="10">
    <source>
        <dbReference type="PIRSR" id="PIRSR601233-2"/>
    </source>
</evidence>
<feature type="binding site" evidence="10">
    <location>
        <begin position="307"/>
        <end position="310"/>
    </location>
    <ligand>
        <name>GMP</name>
        <dbReference type="ChEBI" id="CHEBI:58115"/>
    </ligand>
</feature>
<feature type="binding site" evidence="11">
    <location>
        <position position="181"/>
    </location>
    <ligand>
        <name>Mn(2+)</name>
        <dbReference type="ChEBI" id="CHEBI:29035"/>
        <label>2</label>
    </ligand>
</feature>
<dbReference type="AlphaFoldDB" id="A0A1Y0IAA4"/>
<dbReference type="GO" id="GO:0046872">
    <property type="term" value="F:metal ion binding"/>
    <property type="evidence" value="ECO:0007669"/>
    <property type="project" value="UniProtKB-KW"/>
</dbReference>
<proteinExistence type="predicted"/>
<organism evidence="12 13">
    <name type="scientific">Oleiphilus messinensis</name>
    <dbReference type="NCBI Taxonomy" id="141451"/>
    <lineage>
        <taxon>Bacteria</taxon>
        <taxon>Pseudomonadati</taxon>
        <taxon>Pseudomonadota</taxon>
        <taxon>Gammaproteobacteria</taxon>
        <taxon>Oceanospirillales</taxon>
        <taxon>Oleiphilaceae</taxon>
        <taxon>Oleiphilus</taxon>
    </lineage>
</organism>
<feature type="binding site" evidence="10">
    <location>
        <position position="385"/>
    </location>
    <ligand>
        <name>GMP</name>
        <dbReference type="ChEBI" id="CHEBI:58115"/>
    </ligand>
</feature>
<dbReference type="Proteomes" id="UP000196027">
    <property type="component" value="Chromosome"/>
</dbReference>
<keyword evidence="4 10" id="KW-0547">Nucleotide-binding</keyword>
<dbReference type="NCBIfam" id="TIGR03073">
    <property type="entry name" value="release_rtcB"/>
    <property type="match status" value="1"/>
</dbReference>
<feature type="binding site" evidence="10">
    <location>
        <begin position="252"/>
        <end position="253"/>
    </location>
    <ligand>
        <name>GMP</name>
        <dbReference type="ChEBI" id="CHEBI:58115"/>
    </ligand>
</feature>
<comment type="cofactor">
    <cofactor evidence="11">
        <name>Mn(2+)</name>
        <dbReference type="ChEBI" id="CHEBI:29035"/>
    </cofactor>
    <text evidence="11">Binds 2 manganese ions per subunit.</text>
</comment>
<dbReference type="EMBL" id="CP021425">
    <property type="protein sequence ID" value="ARU56405.1"/>
    <property type="molecule type" value="Genomic_DNA"/>
</dbReference>
<accession>A0A1Y0IAA4</accession>
<dbReference type="GO" id="GO:0170057">
    <property type="term" value="F:RNA ligase (GTP) activity"/>
    <property type="evidence" value="ECO:0007669"/>
    <property type="project" value="UniProtKB-EC"/>
</dbReference>
<evidence type="ECO:0000313" key="13">
    <source>
        <dbReference type="Proteomes" id="UP000196027"/>
    </source>
</evidence>
<evidence type="ECO:0000256" key="1">
    <source>
        <dbReference type="ARBA" id="ARBA00012726"/>
    </source>
</evidence>
<evidence type="ECO:0000256" key="7">
    <source>
        <dbReference type="ARBA" id="ARBA00023211"/>
    </source>
</evidence>
<keyword evidence="3 11" id="KW-0479">Metal-binding</keyword>
<evidence type="ECO:0000256" key="2">
    <source>
        <dbReference type="ARBA" id="ARBA00022598"/>
    </source>
</evidence>
<dbReference type="NCBIfam" id="NF007153">
    <property type="entry name" value="PRK09588.1"/>
    <property type="match status" value="1"/>
</dbReference>
<dbReference type="PANTHER" id="PTHR11118">
    <property type="entry name" value="RNA-SPLICING LIGASE RTCB HOMOLOG"/>
    <property type="match status" value="1"/>
</dbReference>
<dbReference type="GO" id="GO:0006396">
    <property type="term" value="P:RNA processing"/>
    <property type="evidence" value="ECO:0007669"/>
    <property type="project" value="InterPro"/>
</dbReference>
<feature type="binding site" evidence="10">
    <location>
        <position position="290"/>
    </location>
    <ligand>
        <name>GMP</name>
        <dbReference type="ChEBI" id="CHEBI:58115"/>
    </ligand>
</feature>
<dbReference type="GO" id="GO:0003972">
    <property type="term" value="F:RNA ligase (ATP) activity"/>
    <property type="evidence" value="ECO:0007669"/>
    <property type="project" value="TreeGrafter"/>
</dbReference>
<feature type="binding site" evidence="10">
    <location>
        <begin position="149"/>
        <end position="153"/>
    </location>
    <ligand>
        <name>GMP</name>
        <dbReference type="ChEBI" id="CHEBI:58115"/>
    </ligand>
</feature>